<evidence type="ECO:0000313" key="2">
    <source>
        <dbReference type="EMBL" id="GMF35678.1"/>
    </source>
</evidence>
<organism evidence="2 3">
    <name type="scientific">Phytophthora fragariaefolia</name>
    <dbReference type="NCBI Taxonomy" id="1490495"/>
    <lineage>
        <taxon>Eukaryota</taxon>
        <taxon>Sar</taxon>
        <taxon>Stramenopiles</taxon>
        <taxon>Oomycota</taxon>
        <taxon>Peronosporomycetes</taxon>
        <taxon>Peronosporales</taxon>
        <taxon>Peronosporaceae</taxon>
        <taxon>Phytophthora</taxon>
    </lineage>
</organism>
<comment type="caution">
    <text evidence="2">The sequence shown here is derived from an EMBL/GenBank/DDBJ whole genome shotgun (WGS) entry which is preliminary data.</text>
</comment>
<dbReference type="EMBL" id="BSXT01000883">
    <property type="protein sequence ID" value="GMF35678.1"/>
    <property type="molecule type" value="Genomic_DNA"/>
</dbReference>
<dbReference type="OrthoDB" id="125914at2759"/>
<accession>A0A9W7CPV4</accession>
<feature type="region of interest" description="Disordered" evidence="1">
    <location>
        <begin position="70"/>
        <end position="105"/>
    </location>
</feature>
<feature type="compositionally biased region" description="Basic and acidic residues" evidence="1">
    <location>
        <begin position="23"/>
        <end position="35"/>
    </location>
</feature>
<feature type="compositionally biased region" description="Polar residues" evidence="1">
    <location>
        <begin position="80"/>
        <end position="105"/>
    </location>
</feature>
<feature type="region of interest" description="Disordered" evidence="1">
    <location>
        <begin position="22"/>
        <end position="42"/>
    </location>
</feature>
<dbReference type="Proteomes" id="UP001165121">
    <property type="component" value="Unassembled WGS sequence"/>
</dbReference>
<keyword evidence="3" id="KW-1185">Reference proteome</keyword>
<evidence type="ECO:0000313" key="3">
    <source>
        <dbReference type="Proteomes" id="UP001165121"/>
    </source>
</evidence>
<gene>
    <name evidence="2" type="ORF">Pfra01_000950700</name>
</gene>
<sequence length="203" mass="22396">MGTPRKTKVQRVAAAHLCVRTLSQDEKTRERDRTDSAGVGTTLCPASRVHVVDKTHLRPRPGSTQVRIARLPGRPGAQDEGQSSRATQEACTQTFQTSDAGTQTDVVQEPQTEEVLEVDSAGEIDDLLKRAEEYDGPECSDSHVQEDADANDEIEDCPSQPMLGTPLYKLDQEYARCIRVNLEDLDLEPAVYIQEGSELMSQL</sequence>
<name>A0A9W7CPV4_9STRA</name>
<protein>
    <submittedName>
        <fullName evidence="2">Unnamed protein product</fullName>
    </submittedName>
</protein>
<dbReference type="AlphaFoldDB" id="A0A9W7CPV4"/>
<proteinExistence type="predicted"/>
<evidence type="ECO:0000256" key="1">
    <source>
        <dbReference type="SAM" id="MobiDB-lite"/>
    </source>
</evidence>
<reference evidence="2" key="1">
    <citation type="submission" date="2023-04" db="EMBL/GenBank/DDBJ databases">
        <title>Phytophthora fragariaefolia NBRC 109709.</title>
        <authorList>
            <person name="Ichikawa N."/>
            <person name="Sato H."/>
            <person name="Tonouchi N."/>
        </authorList>
    </citation>
    <scope>NUCLEOTIDE SEQUENCE</scope>
    <source>
        <strain evidence="2">NBRC 109709</strain>
    </source>
</reference>